<keyword evidence="2" id="KW-1185">Reference proteome</keyword>
<comment type="caution">
    <text evidence="1">The sequence shown here is derived from an EMBL/GenBank/DDBJ whole genome shotgun (WGS) entry which is preliminary data.</text>
</comment>
<accession>A0A550CZ52</accession>
<name>A0A550CZ52_9AGAR</name>
<gene>
    <name evidence="1" type="ORF">BD626DRAFT_22952</name>
</gene>
<evidence type="ECO:0000313" key="2">
    <source>
        <dbReference type="Proteomes" id="UP000320762"/>
    </source>
</evidence>
<sequence>MPRTPHIPSTFSLRQNACAPSAFAAAASPLHLNAPTMITSPPVHIAPVQPDEDIPRTVHVPSTLPLCQNGRAASAFVAPAVALHFNAPPKIALPRVQIAAVRRTADMPRTPHIPSTFSLRQNARAPSAFAAAASPLHLNAPTMITSSPVHIAPVQPDEDIPRTVHVPSTPPWCQNGRAASAFVAPATPLHFNAPPKIALPRVQIAAVRRTVDIPRTPHIPSTFSLRRNARAPSAFAAAASRLHLNAPTMITSPPVHIAPVQPDEDIPRIVYVPSKLTMRQSSASLDHLAARPFCHCLASRGHFLDPPRPLQACQRPCWLWIVTGRGGCDISLPQQGTCHRVPASPPLCSPPTSICYPQLPRTPARAEMTMRPRRA</sequence>
<dbReference type="Proteomes" id="UP000320762">
    <property type="component" value="Unassembled WGS sequence"/>
</dbReference>
<organism evidence="1 2">
    <name type="scientific">Schizophyllum amplum</name>
    <dbReference type="NCBI Taxonomy" id="97359"/>
    <lineage>
        <taxon>Eukaryota</taxon>
        <taxon>Fungi</taxon>
        <taxon>Dikarya</taxon>
        <taxon>Basidiomycota</taxon>
        <taxon>Agaricomycotina</taxon>
        <taxon>Agaricomycetes</taxon>
        <taxon>Agaricomycetidae</taxon>
        <taxon>Agaricales</taxon>
        <taxon>Schizophyllaceae</taxon>
        <taxon>Schizophyllum</taxon>
    </lineage>
</organism>
<proteinExistence type="predicted"/>
<dbReference type="AlphaFoldDB" id="A0A550CZ52"/>
<protein>
    <submittedName>
        <fullName evidence="1">Uncharacterized protein</fullName>
    </submittedName>
</protein>
<evidence type="ECO:0000313" key="1">
    <source>
        <dbReference type="EMBL" id="TRM70064.1"/>
    </source>
</evidence>
<reference evidence="1 2" key="1">
    <citation type="journal article" date="2019" name="New Phytol.">
        <title>Comparative genomics reveals unique wood-decay strategies and fruiting body development in the Schizophyllaceae.</title>
        <authorList>
            <person name="Almasi E."/>
            <person name="Sahu N."/>
            <person name="Krizsan K."/>
            <person name="Balint B."/>
            <person name="Kovacs G.M."/>
            <person name="Kiss B."/>
            <person name="Cseklye J."/>
            <person name="Drula E."/>
            <person name="Henrissat B."/>
            <person name="Nagy I."/>
            <person name="Chovatia M."/>
            <person name="Adam C."/>
            <person name="LaButti K."/>
            <person name="Lipzen A."/>
            <person name="Riley R."/>
            <person name="Grigoriev I.V."/>
            <person name="Nagy L.G."/>
        </authorList>
    </citation>
    <scope>NUCLEOTIDE SEQUENCE [LARGE SCALE GENOMIC DNA]</scope>
    <source>
        <strain evidence="1 2">NL-1724</strain>
    </source>
</reference>
<dbReference type="EMBL" id="VDMD01000001">
    <property type="protein sequence ID" value="TRM70064.1"/>
    <property type="molecule type" value="Genomic_DNA"/>
</dbReference>